<dbReference type="Gene3D" id="3.80.10.10">
    <property type="entry name" value="Ribonuclease Inhibitor"/>
    <property type="match status" value="2"/>
</dbReference>
<keyword evidence="3" id="KW-1185">Reference proteome</keyword>
<feature type="domain" description="F-box" evidence="1">
    <location>
        <begin position="1"/>
        <end position="44"/>
    </location>
</feature>
<organism evidence="2 3">
    <name type="scientific">Mucor velutinosus</name>
    <dbReference type="NCBI Taxonomy" id="708070"/>
    <lineage>
        <taxon>Eukaryota</taxon>
        <taxon>Fungi</taxon>
        <taxon>Fungi incertae sedis</taxon>
        <taxon>Mucoromycota</taxon>
        <taxon>Mucoromycotina</taxon>
        <taxon>Mucoromycetes</taxon>
        <taxon>Mucorales</taxon>
        <taxon>Mucorineae</taxon>
        <taxon>Mucoraceae</taxon>
        <taxon>Mucor</taxon>
    </lineage>
</organism>
<dbReference type="SMART" id="SM00256">
    <property type="entry name" value="FBOX"/>
    <property type="match status" value="1"/>
</dbReference>
<evidence type="ECO:0000313" key="3">
    <source>
        <dbReference type="Proteomes" id="UP001304243"/>
    </source>
</evidence>
<dbReference type="InterPro" id="IPR001810">
    <property type="entry name" value="F-box_dom"/>
</dbReference>
<dbReference type="EMBL" id="JASEJX010000039">
    <property type="protein sequence ID" value="KAK4509109.1"/>
    <property type="molecule type" value="Genomic_DNA"/>
</dbReference>
<protein>
    <recommendedName>
        <fullName evidence="1">F-box domain-containing protein</fullName>
    </recommendedName>
</protein>
<accession>A0AAN7D2W1</accession>
<dbReference type="InterPro" id="IPR032675">
    <property type="entry name" value="LRR_dom_sf"/>
</dbReference>
<dbReference type="GeneID" id="89951145"/>
<gene>
    <name evidence="2" type="ORF">ATC70_007459</name>
</gene>
<comment type="caution">
    <text evidence="2">The sequence shown here is derived from an EMBL/GenBank/DDBJ whole genome shotgun (WGS) entry which is preliminary data.</text>
</comment>
<name>A0AAN7D2W1_9FUNG</name>
<evidence type="ECO:0000259" key="1">
    <source>
        <dbReference type="PROSITE" id="PS50181"/>
    </source>
</evidence>
<dbReference type="PROSITE" id="PS50181">
    <property type="entry name" value="FBOX"/>
    <property type="match status" value="1"/>
</dbReference>
<dbReference type="CDD" id="cd09917">
    <property type="entry name" value="F-box_SF"/>
    <property type="match status" value="1"/>
</dbReference>
<sequence>MDRLPLEIYNQITSYLTYNEKRKLLLVCRYWHSMIKNGNLFNSFGIKGPRKFEAAALFFDENASHRKQVRSLRLTKPEANLDYVLTVPERFPWIKDFVWAHYGAHQHEIAAITHTKVYHWSNLTSFEEVNRYPLSTDILKHGGFGNLTKLTISFHFSGASCSALVQQLVNAPKLKYIDFASPNMALADLKQLHLNVPQLEILHLSGVVQEEDDFLQGHGLETVSIAGHLATLWMRNMNLARGGFGLTNAWMAYMAAKYRQLDSLTIDGVGMTRGRQDYYESRLTDIAAECRGLTTYKVNLFPLTSRIVSAMDSNQVKLKRVDLTGDSTENQIQHLLNSQQCQSLETITMDNMQLAPHVLFNALEGFTKLKHVEIGYKHRQSVSLDVVLQKLRYLETLKLSTWHIWLDRHAVATFQTKLRSLVLEKSDIDTANGDVMSFLASTCPDLSKLSIQGQVQDNNNSNTVFRVEFPQHYFTSIKLDIFGNEYYRVNNQRQATWYQFSGRKLLASHQDDQAIPKDQPHVSIVYKGSANLNIGGTDIPNW</sequence>
<dbReference type="Proteomes" id="UP001304243">
    <property type="component" value="Unassembled WGS sequence"/>
</dbReference>
<dbReference type="AlphaFoldDB" id="A0AAN7D2W1"/>
<dbReference type="InterPro" id="IPR036047">
    <property type="entry name" value="F-box-like_dom_sf"/>
</dbReference>
<dbReference type="SUPFAM" id="SSF52058">
    <property type="entry name" value="L domain-like"/>
    <property type="match status" value="1"/>
</dbReference>
<dbReference type="Pfam" id="PF12937">
    <property type="entry name" value="F-box-like"/>
    <property type="match status" value="1"/>
</dbReference>
<reference evidence="2 3" key="1">
    <citation type="submission" date="2022-11" db="EMBL/GenBank/DDBJ databases">
        <title>Mucor velutinosus strain NIH1002 WGS.</title>
        <authorList>
            <person name="Subramanian P."/>
            <person name="Mullikin J.C."/>
            <person name="Segre J.A."/>
            <person name="Zelazny A.M."/>
        </authorList>
    </citation>
    <scope>NUCLEOTIDE SEQUENCE [LARGE SCALE GENOMIC DNA]</scope>
    <source>
        <strain evidence="2 3">NIH1002</strain>
    </source>
</reference>
<dbReference type="SUPFAM" id="SSF81383">
    <property type="entry name" value="F-box domain"/>
    <property type="match status" value="1"/>
</dbReference>
<dbReference type="RefSeq" id="XP_064675775.1">
    <property type="nucleotide sequence ID" value="XM_064826718.1"/>
</dbReference>
<evidence type="ECO:0000313" key="2">
    <source>
        <dbReference type="EMBL" id="KAK4509109.1"/>
    </source>
</evidence>
<proteinExistence type="predicted"/>